<evidence type="ECO:0000259" key="3">
    <source>
        <dbReference type="Pfam" id="PF05368"/>
    </source>
</evidence>
<organism evidence="4 5">
    <name type="scientific">Methylobacterium goesingense</name>
    <dbReference type="NCBI Taxonomy" id="243690"/>
    <lineage>
        <taxon>Bacteria</taxon>
        <taxon>Pseudomonadati</taxon>
        <taxon>Pseudomonadota</taxon>
        <taxon>Alphaproteobacteria</taxon>
        <taxon>Hyphomicrobiales</taxon>
        <taxon>Methylobacteriaceae</taxon>
        <taxon>Methylobacterium</taxon>
    </lineage>
</organism>
<keyword evidence="5" id="KW-1185">Reference proteome</keyword>
<comment type="similarity">
    <text evidence="1">Belongs to the NmrA-type oxidoreductase family.</text>
</comment>
<accession>A0ABV2L7J5</accession>
<dbReference type="PANTHER" id="PTHR42748">
    <property type="entry name" value="NITROGEN METABOLITE REPRESSION PROTEIN NMRA FAMILY MEMBER"/>
    <property type="match status" value="1"/>
</dbReference>
<dbReference type="InterPro" id="IPR051164">
    <property type="entry name" value="NmrA-like_oxidored"/>
</dbReference>
<proteinExistence type="inferred from homology"/>
<dbReference type="InterPro" id="IPR036291">
    <property type="entry name" value="NAD(P)-bd_dom_sf"/>
</dbReference>
<evidence type="ECO:0000313" key="5">
    <source>
        <dbReference type="Proteomes" id="UP001549145"/>
    </source>
</evidence>
<dbReference type="Gene3D" id="3.40.50.720">
    <property type="entry name" value="NAD(P)-binding Rossmann-like Domain"/>
    <property type="match status" value="1"/>
</dbReference>
<evidence type="ECO:0000256" key="2">
    <source>
        <dbReference type="ARBA" id="ARBA00022857"/>
    </source>
</evidence>
<dbReference type="RefSeq" id="WP_238275750.1">
    <property type="nucleotide sequence ID" value="NZ_BPQL01000010.1"/>
</dbReference>
<sequence length="292" mass="31840">MNKILVTGATGPQGRPVVEKLIEAGFKVRVLVRDPAKARDLADMGAEVVPGDLDDLSSIAAATEGQDGVFLTLAFFTGTHAQGKNVIEAAAKHGVRRIVWNVAGRIQQQDIGNPAIDKWRPILADLKASGVPFTVLQPTVYMENFLNPAIAREVAETGVLAYPIPESAHTQWISHQDTAAYTLAVFRRGGDDSMVVDVAGPEDLTGAQIAERFGNALGRTIVFRPMPPAEFARTFPEGSDPEPIVRHYTNVFSNPEIMTSDVDHAASLRILPITPLSFEDWVRLYRDAFTKR</sequence>
<keyword evidence="2" id="KW-0521">NADP</keyword>
<comment type="caution">
    <text evidence="4">The sequence shown here is derived from an EMBL/GenBank/DDBJ whole genome shotgun (WGS) entry which is preliminary data.</text>
</comment>
<dbReference type="Pfam" id="PF05368">
    <property type="entry name" value="NmrA"/>
    <property type="match status" value="1"/>
</dbReference>
<dbReference type="InterPro" id="IPR008030">
    <property type="entry name" value="NmrA-like"/>
</dbReference>
<feature type="domain" description="NmrA-like" evidence="3">
    <location>
        <begin position="2"/>
        <end position="238"/>
    </location>
</feature>
<dbReference type="EMBL" id="JBEPMM010000010">
    <property type="protein sequence ID" value="MET3693798.1"/>
    <property type="molecule type" value="Genomic_DNA"/>
</dbReference>
<dbReference type="Proteomes" id="UP001549145">
    <property type="component" value="Unassembled WGS sequence"/>
</dbReference>
<dbReference type="Gene3D" id="3.90.25.10">
    <property type="entry name" value="UDP-galactose 4-epimerase, domain 1"/>
    <property type="match status" value="1"/>
</dbReference>
<dbReference type="SUPFAM" id="SSF51735">
    <property type="entry name" value="NAD(P)-binding Rossmann-fold domains"/>
    <property type="match status" value="1"/>
</dbReference>
<protein>
    <submittedName>
        <fullName evidence="4">Uncharacterized protein YbjT (DUF2867 family)</fullName>
    </submittedName>
</protein>
<name>A0ABV2L7J5_9HYPH</name>
<evidence type="ECO:0000256" key="1">
    <source>
        <dbReference type="ARBA" id="ARBA00006328"/>
    </source>
</evidence>
<dbReference type="PANTHER" id="PTHR42748:SF7">
    <property type="entry name" value="NMRA LIKE REDOX SENSOR 1-RELATED"/>
    <property type="match status" value="1"/>
</dbReference>
<evidence type="ECO:0000313" key="4">
    <source>
        <dbReference type="EMBL" id="MET3693798.1"/>
    </source>
</evidence>
<gene>
    <name evidence="4" type="ORF">ABID43_003352</name>
</gene>
<reference evidence="4 5" key="1">
    <citation type="submission" date="2024-06" db="EMBL/GenBank/DDBJ databases">
        <title>Genomic Encyclopedia of Type Strains, Phase IV (KMG-IV): sequencing the most valuable type-strain genomes for metagenomic binning, comparative biology and taxonomic classification.</title>
        <authorList>
            <person name="Goeker M."/>
        </authorList>
    </citation>
    <scope>NUCLEOTIDE SEQUENCE [LARGE SCALE GENOMIC DNA]</scope>
    <source>
        <strain evidence="4 5">DSM 21331</strain>
    </source>
</reference>